<dbReference type="PANTHER" id="PTHR46383:SF3">
    <property type="entry name" value="ASPARTATE AMINOTRANSFERASE-RELATED"/>
    <property type="match status" value="1"/>
</dbReference>
<dbReference type="InterPro" id="IPR004838">
    <property type="entry name" value="NHTrfase_class1_PyrdxlP-BS"/>
</dbReference>
<evidence type="ECO:0000256" key="7">
    <source>
        <dbReference type="RuleBase" id="RU000481"/>
    </source>
</evidence>
<dbReference type="EMBL" id="JBHTAS010000001">
    <property type="protein sequence ID" value="MFC7141711.1"/>
    <property type="molecule type" value="Genomic_DNA"/>
</dbReference>
<comment type="similarity">
    <text evidence="2 7">Belongs to the class-I pyridoxal-phosphate-dependent aminotransferase family.</text>
</comment>
<dbReference type="InterPro" id="IPR015421">
    <property type="entry name" value="PyrdxlP-dep_Trfase_major"/>
</dbReference>
<dbReference type="RefSeq" id="WP_274322788.1">
    <property type="nucleotide sequence ID" value="NZ_CP118158.1"/>
</dbReference>
<keyword evidence="10" id="KW-1185">Reference proteome</keyword>
<comment type="subunit">
    <text evidence="3">Homodimer.</text>
</comment>
<dbReference type="CDD" id="cd00609">
    <property type="entry name" value="AAT_like"/>
    <property type="match status" value="1"/>
</dbReference>
<evidence type="ECO:0000256" key="6">
    <source>
        <dbReference type="ARBA" id="ARBA00022898"/>
    </source>
</evidence>
<dbReference type="EC" id="2.6.1.-" evidence="7"/>
<evidence type="ECO:0000256" key="4">
    <source>
        <dbReference type="ARBA" id="ARBA00022576"/>
    </source>
</evidence>
<sequence>MDYETPQFFRVMQYAARAERDVVDMVSGNPDWEPPAALREGLAEYADGEVSDFQYPPSVGLTPLRDEIAERRGVDRSRVLVTNGAGEANHLAMTSALDRGEGDEVIMTDPVYPYYAGRANLLNAESTYVPVDETGQVDPAAVREATTDDTAAIVVNSPNNPTGAVYPPETIESLVEIAEDHDAVLVSDEVYDHFDYTGDFESALATDSDHVVATNSFSKSMAITGFRVGYAVFPDEDGPLGELVERARTRHMIQNVAGSRPAQYAVLRALRETPPEYYERSRERLRERIDRFTDALDAAGAEYTTPGGSFYVMARFDGFPGTMENVERLIDEAGVAGMPGEAFGESRADWLRFALVTPRVDEAAERLADYLG</sequence>
<dbReference type="Pfam" id="PF00155">
    <property type="entry name" value="Aminotran_1_2"/>
    <property type="match status" value="1"/>
</dbReference>
<dbReference type="GO" id="GO:0008483">
    <property type="term" value="F:transaminase activity"/>
    <property type="evidence" value="ECO:0007669"/>
    <property type="project" value="UniProtKB-KW"/>
</dbReference>
<evidence type="ECO:0000313" key="10">
    <source>
        <dbReference type="Proteomes" id="UP001596432"/>
    </source>
</evidence>
<dbReference type="Proteomes" id="UP001596432">
    <property type="component" value="Unassembled WGS sequence"/>
</dbReference>
<evidence type="ECO:0000256" key="5">
    <source>
        <dbReference type="ARBA" id="ARBA00022679"/>
    </source>
</evidence>
<evidence type="ECO:0000259" key="8">
    <source>
        <dbReference type="Pfam" id="PF00155"/>
    </source>
</evidence>
<proteinExistence type="inferred from homology"/>
<dbReference type="AlphaFoldDB" id="A0ABD5Y5Y7"/>
<dbReference type="InterPro" id="IPR050596">
    <property type="entry name" value="AspAT/PAT-like"/>
</dbReference>
<evidence type="ECO:0000256" key="3">
    <source>
        <dbReference type="ARBA" id="ARBA00011738"/>
    </source>
</evidence>
<evidence type="ECO:0000313" key="9">
    <source>
        <dbReference type="EMBL" id="MFC7141711.1"/>
    </source>
</evidence>
<evidence type="ECO:0000256" key="1">
    <source>
        <dbReference type="ARBA" id="ARBA00001933"/>
    </source>
</evidence>
<gene>
    <name evidence="9" type="ORF">ACFQMA_17965</name>
</gene>
<accession>A0ABD5Y5Y7</accession>
<dbReference type="GeneID" id="78822031"/>
<organism evidence="9 10">
    <name type="scientific">Halosimplex aquaticum</name>
    <dbReference type="NCBI Taxonomy" id="3026162"/>
    <lineage>
        <taxon>Archaea</taxon>
        <taxon>Methanobacteriati</taxon>
        <taxon>Methanobacteriota</taxon>
        <taxon>Stenosarchaea group</taxon>
        <taxon>Halobacteria</taxon>
        <taxon>Halobacteriales</taxon>
        <taxon>Haloarculaceae</taxon>
        <taxon>Halosimplex</taxon>
    </lineage>
</organism>
<reference evidence="9 10" key="1">
    <citation type="journal article" date="2019" name="Int. J. Syst. Evol. Microbiol.">
        <title>The Global Catalogue of Microorganisms (GCM) 10K type strain sequencing project: providing services to taxonomists for standard genome sequencing and annotation.</title>
        <authorList>
            <consortium name="The Broad Institute Genomics Platform"/>
            <consortium name="The Broad Institute Genome Sequencing Center for Infectious Disease"/>
            <person name="Wu L."/>
            <person name="Ma J."/>
        </authorList>
    </citation>
    <scope>NUCLEOTIDE SEQUENCE [LARGE SCALE GENOMIC DNA]</scope>
    <source>
        <strain evidence="9 10">XZYJT29</strain>
    </source>
</reference>
<dbReference type="SUPFAM" id="SSF53383">
    <property type="entry name" value="PLP-dependent transferases"/>
    <property type="match status" value="1"/>
</dbReference>
<feature type="domain" description="Aminotransferase class I/classII large" evidence="8">
    <location>
        <begin position="21"/>
        <end position="366"/>
    </location>
</feature>
<evidence type="ECO:0000256" key="2">
    <source>
        <dbReference type="ARBA" id="ARBA00007441"/>
    </source>
</evidence>
<keyword evidence="4 7" id="KW-0032">Aminotransferase</keyword>
<protein>
    <recommendedName>
        <fullName evidence="7">Aminotransferase</fullName>
        <ecNumber evidence="7">2.6.1.-</ecNumber>
    </recommendedName>
</protein>
<comment type="caution">
    <text evidence="9">The sequence shown here is derived from an EMBL/GenBank/DDBJ whole genome shotgun (WGS) entry which is preliminary data.</text>
</comment>
<dbReference type="Gene3D" id="3.40.640.10">
    <property type="entry name" value="Type I PLP-dependent aspartate aminotransferase-like (Major domain)"/>
    <property type="match status" value="1"/>
</dbReference>
<keyword evidence="6" id="KW-0663">Pyridoxal phosphate</keyword>
<comment type="cofactor">
    <cofactor evidence="1 7">
        <name>pyridoxal 5'-phosphate</name>
        <dbReference type="ChEBI" id="CHEBI:597326"/>
    </cofactor>
</comment>
<keyword evidence="5 7" id="KW-0808">Transferase</keyword>
<dbReference type="InterPro" id="IPR004839">
    <property type="entry name" value="Aminotransferase_I/II_large"/>
</dbReference>
<dbReference type="InterPro" id="IPR015424">
    <property type="entry name" value="PyrdxlP-dep_Trfase"/>
</dbReference>
<dbReference type="PANTHER" id="PTHR46383">
    <property type="entry name" value="ASPARTATE AMINOTRANSFERASE"/>
    <property type="match status" value="1"/>
</dbReference>
<dbReference type="PROSITE" id="PS00105">
    <property type="entry name" value="AA_TRANSFER_CLASS_1"/>
    <property type="match status" value="1"/>
</dbReference>
<name>A0ABD5Y5Y7_9EURY</name>